<gene>
    <name evidence="2" type="ORF">TIFTF001_008996</name>
</gene>
<dbReference type="Proteomes" id="UP001187192">
    <property type="component" value="Unassembled WGS sequence"/>
</dbReference>
<dbReference type="EMBL" id="BTGU01000010">
    <property type="protein sequence ID" value="GMN39752.1"/>
    <property type="molecule type" value="Genomic_DNA"/>
</dbReference>
<reference evidence="2" key="1">
    <citation type="submission" date="2023-07" db="EMBL/GenBank/DDBJ databases">
        <title>draft genome sequence of fig (Ficus carica).</title>
        <authorList>
            <person name="Takahashi T."/>
            <person name="Nishimura K."/>
        </authorList>
    </citation>
    <scope>NUCLEOTIDE SEQUENCE</scope>
</reference>
<keyword evidence="3" id="KW-1185">Reference proteome</keyword>
<dbReference type="AlphaFoldDB" id="A0AA87ZT58"/>
<evidence type="ECO:0000256" key="1">
    <source>
        <dbReference type="SAM" id="MobiDB-lite"/>
    </source>
</evidence>
<name>A0AA87ZT58_FICCA</name>
<organism evidence="2 3">
    <name type="scientific">Ficus carica</name>
    <name type="common">Common fig</name>
    <dbReference type="NCBI Taxonomy" id="3494"/>
    <lineage>
        <taxon>Eukaryota</taxon>
        <taxon>Viridiplantae</taxon>
        <taxon>Streptophyta</taxon>
        <taxon>Embryophyta</taxon>
        <taxon>Tracheophyta</taxon>
        <taxon>Spermatophyta</taxon>
        <taxon>Magnoliopsida</taxon>
        <taxon>eudicotyledons</taxon>
        <taxon>Gunneridae</taxon>
        <taxon>Pentapetalae</taxon>
        <taxon>rosids</taxon>
        <taxon>fabids</taxon>
        <taxon>Rosales</taxon>
        <taxon>Moraceae</taxon>
        <taxon>Ficeae</taxon>
        <taxon>Ficus</taxon>
    </lineage>
</organism>
<feature type="region of interest" description="Disordered" evidence="1">
    <location>
        <begin position="1"/>
        <end position="23"/>
    </location>
</feature>
<sequence>MSSRFRRSWSHDGVPLESRWPTDVKDRDTGMIPIHVDVLIPVLSPSPSTVVADRE</sequence>
<proteinExistence type="predicted"/>
<evidence type="ECO:0000313" key="3">
    <source>
        <dbReference type="Proteomes" id="UP001187192"/>
    </source>
</evidence>
<evidence type="ECO:0000313" key="2">
    <source>
        <dbReference type="EMBL" id="GMN39752.1"/>
    </source>
</evidence>
<comment type="caution">
    <text evidence="2">The sequence shown here is derived from an EMBL/GenBank/DDBJ whole genome shotgun (WGS) entry which is preliminary data.</text>
</comment>
<protein>
    <submittedName>
        <fullName evidence="2">Uncharacterized protein</fullName>
    </submittedName>
</protein>
<accession>A0AA87ZT58</accession>